<protein>
    <submittedName>
        <fullName evidence="2">Uncharacterized protein</fullName>
    </submittedName>
</protein>
<sequence>MPPSSTRAANRAKTLRKATSSLSEDDLANAEKVMRHRTESMASRARNVTPLTDEELDDVINSLQNITPHDSKIDWNQLRRLLGDIAHLSHKQWDVTGSNSDKLAKILTPNGITAESSQMFERILHEGNWDGALEHAKSGLKSWAVLVTGVNGIRKTTAIYQPWFSDVLQEALVSPAGMESNFANEVLPTGENSFFRQLDHMITTLCNEDFSRLYALTGAQLGGDEKNNGDPPKELIKQYSNMKASIFSRYRTLSELLGVLLLKEAQKVNINIMCETSGRDIAMFHYIDHVVNSSKYNKLALHFTINELSCAMDSVDKRMVKEIKTGQNALMTECPVEVIYANEGGPYGSEVLAGVQADSDRVWNEVVLKGDAVGR</sequence>
<dbReference type="EMBL" id="CM000638">
    <property type="protein sequence ID" value="EED95762.1"/>
    <property type="molecule type" value="Genomic_DNA"/>
</dbReference>
<proteinExistence type="predicted"/>
<name>B8BQD3_THAPS</name>
<reference evidence="2 3" key="1">
    <citation type="journal article" date="2004" name="Science">
        <title>The genome of the diatom Thalassiosira pseudonana: ecology, evolution, and metabolism.</title>
        <authorList>
            <person name="Armbrust E.V."/>
            <person name="Berges J.A."/>
            <person name="Bowler C."/>
            <person name="Green B.R."/>
            <person name="Martinez D."/>
            <person name="Putnam N.H."/>
            <person name="Zhou S."/>
            <person name="Allen A.E."/>
            <person name="Apt K.E."/>
            <person name="Bechner M."/>
            <person name="Brzezinski M.A."/>
            <person name="Chaal B.K."/>
            <person name="Chiovitti A."/>
            <person name="Davis A.K."/>
            <person name="Demarest M.S."/>
            <person name="Detter J.C."/>
            <person name="Glavina T."/>
            <person name="Goodstein D."/>
            <person name="Hadi M.Z."/>
            <person name="Hellsten U."/>
            <person name="Hildebrand M."/>
            <person name="Jenkins B.D."/>
            <person name="Jurka J."/>
            <person name="Kapitonov V.V."/>
            <person name="Kroger N."/>
            <person name="Lau W.W."/>
            <person name="Lane T.W."/>
            <person name="Larimer F.W."/>
            <person name="Lippmeier J.C."/>
            <person name="Lucas S."/>
            <person name="Medina M."/>
            <person name="Montsant A."/>
            <person name="Obornik M."/>
            <person name="Parker M.S."/>
            <person name="Palenik B."/>
            <person name="Pazour G.J."/>
            <person name="Richardson P.M."/>
            <person name="Rynearson T.A."/>
            <person name="Saito M.A."/>
            <person name="Schwartz D.C."/>
            <person name="Thamatrakoln K."/>
            <person name="Valentin K."/>
            <person name="Vardi A."/>
            <person name="Wilkerson F.P."/>
            <person name="Rokhsar D.S."/>
        </authorList>
    </citation>
    <scope>NUCLEOTIDE SEQUENCE [LARGE SCALE GENOMIC DNA]</scope>
    <source>
        <strain evidence="2 3">CCMP1335</strain>
    </source>
</reference>
<dbReference type="KEGG" id="tps:THAPSDRAFT_1244"/>
<dbReference type="OMA" id="VNINIMC"/>
<dbReference type="PaxDb" id="35128-Thaps1244"/>
<evidence type="ECO:0000313" key="3">
    <source>
        <dbReference type="Proteomes" id="UP000001449"/>
    </source>
</evidence>
<keyword evidence="3" id="KW-1185">Reference proteome</keyword>
<dbReference type="AlphaFoldDB" id="B8BQD3"/>
<dbReference type="RefSeq" id="XP_002286121.1">
    <property type="nucleotide sequence ID" value="XM_002286085.1"/>
</dbReference>
<dbReference type="HOGENOM" id="CLU_738714_0_0_1"/>
<accession>B8BQD3</accession>
<dbReference type="Proteomes" id="UP000001449">
    <property type="component" value="Chromosome 1"/>
</dbReference>
<dbReference type="eggNOG" id="ENOG502QUIX">
    <property type="taxonomic scope" value="Eukaryota"/>
</dbReference>
<feature type="region of interest" description="Disordered" evidence="1">
    <location>
        <begin position="1"/>
        <end position="27"/>
    </location>
</feature>
<dbReference type="InParanoid" id="B8BQD3"/>
<organism evidence="2 3">
    <name type="scientific">Thalassiosira pseudonana</name>
    <name type="common">Marine diatom</name>
    <name type="synonym">Cyclotella nana</name>
    <dbReference type="NCBI Taxonomy" id="35128"/>
    <lineage>
        <taxon>Eukaryota</taxon>
        <taxon>Sar</taxon>
        <taxon>Stramenopiles</taxon>
        <taxon>Ochrophyta</taxon>
        <taxon>Bacillariophyta</taxon>
        <taxon>Coscinodiscophyceae</taxon>
        <taxon>Thalassiosirophycidae</taxon>
        <taxon>Thalassiosirales</taxon>
        <taxon>Thalassiosiraceae</taxon>
        <taxon>Thalassiosira</taxon>
    </lineage>
</organism>
<dbReference type="GeneID" id="7442876"/>
<gene>
    <name evidence="2" type="ORF">THAPSDRAFT_1244</name>
</gene>
<evidence type="ECO:0000256" key="1">
    <source>
        <dbReference type="SAM" id="MobiDB-lite"/>
    </source>
</evidence>
<evidence type="ECO:0000313" key="2">
    <source>
        <dbReference type="EMBL" id="EED95762.1"/>
    </source>
</evidence>
<reference evidence="2 3" key="2">
    <citation type="journal article" date="2008" name="Nature">
        <title>The Phaeodactylum genome reveals the evolutionary history of diatom genomes.</title>
        <authorList>
            <person name="Bowler C."/>
            <person name="Allen A.E."/>
            <person name="Badger J.H."/>
            <person name="Grimwood J."/>
            <person name="Jabbari K."/>
            <person name="Kuo A."/>
            <person name="Maheswari U."/>
            <person name="Martens C."/>
            <person name="Maumus F."/>
            <person name="Otillar R.P."/>
            <person name="Rayko E."/>
            <person name="Salamov A."/>
            <person name="Vandepoele K."/>
            <person name="Beszteri B."/>
            <person name="Gruber A."/>
            <person name="Heijde M."/>
            <person name="Katinka M."/>
            <person name="Mock T."/>
            <person name="Valentin K."/>
            <person name="Verret F."/>
            <person name="Berges J.A."/>
            <person name="Brownlee C."/>
            <person name="Cadoret J.P."/>
            <person name="Chiovitti A."/>
            <person name="Choi C.J."/>
            <person name="Coesel S."/>
            <person name="De Martino A."/>
            <person name="Detter J.C."/>
            <person name="Durkin C."/>
            <person name="Falciatore A."/>
            <person name="Fournet J."/>
            <person name="Haruta M."/>
            <person name="Huysman M.J."/>
            <person name="Jenkins B.D."/>
            <person name="Jiroutova K."/>
            <person name="Jorgensen R.E."/>
            <person name="Joubert Y."/>
            <person name="Kaplan A."/>
            <person name="Kroger N."/>
            <person name="Kroth P.G."/>
            <person name="La Roche J."/>
            <person name="Lindquist E."/>
            <person name="Lommer M."/>
            <person name="Martin-Jezequel V."/>
            <person name="Lopez P.J."/>
            <person name="Lucas S."/>
            <person name="Mangogna M."/>
            <person name="McGinnis K."/>
            <person name="Medlin L.K."/>
            <person name="Montsant A."/>
            <person name="Oudot-Le Secq M.P."/>
            <person name="Napoli C."/>
            <person name="Obornik M."/>
            <person name="Parker M.S."/>
            <person name="Petit J.L."/>
            <person name="Porcel B.M."/>
            <person name="Poulsen N."/>
            <person name="Robison M."/>
            <person name="Rychlewski L."/>
            <person name="Rynearson T.A."/>
            <person name="Schmutz J."/>
            <person name="Shapiro H."/>
            <person name="Siaut M."/>
            <person name="Stanley M."/>
            <person name="Sussman M.R."/>
            <person name="Taylor A.R."/>
            <person name="Vardi A."/>
            <person name="von Dassow P."/>
            <person name="Vyverman W."/>
            <person name="Willis A."/>
            <person name="Wyrwicz L.S."/>
            <person name="Rokhsar D.S."/>
            <person name="Weissenbach J."/>
            <person name="Armbrust E.V."/>
            <person name="Green B.R."/>
            <person name="Van de Peer Y."/>
            <person name="Grigoriev I.V."/>
        </authorList>
    </citation>
    <scope>NUCLEOTIDE SEQUENCE [LARGE SCALE GENOMIC DNA]</scope>
    <source>
        <strain evidence="2 3">CCMP1335</strain>
    </source>
</reference>